<dbReference type="KEGG" id="jag:GJA_1042"/>
<dbReference type="OrthoDB" id="8700263at2"/>
<accession>W0V344</accession>
<gene>
    <name evidence="1" type="ORF">GJA_1042</name>
</gene>
<dbReference type="EMBL" id="HG322949">
    <property type="protein sequence ID" value="CDG81697.1"/>
    <property type="molecule type" value="Genomic_DNA"/>
</dbReference>
<dbReference type="Gene3D" id="2.60.40.10">
    <property type="entry name" value="Immunoglobulins"/>
    <property type="match status" value="1"/>
</dbReference>
<dbReference type="PATRIC" id="fig|1349767.4.peg.2770"/>
<proteinExistence type="predicted"/>
<dbReference type="AlphaFoldDB" id="W0V344"/>
<evidence type="ECO:0000313" key="2">
    <source>
        <dbReference type="Proteomes" id="UP000027604"/>
    </source>
</evidence>
<reference evidence="1 2" key="1">
    <citation type="journal article" date="2015" name="Genome Announc.">
        <title>Genome Sequence of Mushroom Soft-Rot Pathogen Janthinobacterium agaricidamnosum.</title>
        <authorList>
            <person name="Graupner K."/>
            <person name="Lackner G."/>
            <person name="Hertweck C."/>
        </authorList>
    </citation>
    <scope>NUCLEOTIDE SEQUENCE [LARGE SCALE GENOMIC DNA]</scope>
    <source>
        <strain evidence="2">NBRC 102515 / DSM 9628</strain>
    </source>
</reference>
<sequence length="289" mass="30902">MSAHLIIHDGSPYWWDSPDIWVVPGSDPNGAPGAPIAGTTNYLWARVANSGNSQANGVRIDFYWADPSAQIAVGNATQIGSAFADLAPGETQEVLCLVPWLPVIVNNGHECLLAVAHGANDINPIPDPLPNGYVFDPTAHEQIAQHNVDIVLAARFARLLTLAVNALPRAPKRVQVALEYGGDIDPRLLEALGLAKLTPATQAVVEAWLSREAHCGDGGGEGDNNPKEGAQELTVELPRGTSTAVYLSVRAGKLPYGQYQLLRVLERQDKKLLGGVTYLIVNPHEEQAP</sequence>
<organism evidence="1 2">
    <name type="scientific">Janthinobacterium agaricidamnosum NBRC 102515 = DSM 9628</name>
    <dbReference type="NCBI Taxonomy" id="1349767"/>
    <lineage>
        <taxon>Bacteria</taxon>
        <taxon>Pseudomonadati</taxon>
        <taxon>Pseudomonadota</taxon>
        <taxon>Betaproteobacteria</taxon>
        <taxon>Burkholderiales</taxon>
        <taxon>Oxalobacteraceae</taxon>
        <taxon>Janthinobacterium</taxon>
    </lineage>
</organism>
<name>W0V344_9BURK</name>
<keyword evidence="2" id="KW-1185">Reference proteome</keyword>
<evidence type="ECO:0008006" key="3">
    <source>
        <dbReference type="Google" id="ProtNLM"/>
    </source>
</evidence>
<dbReference type="eggNOG" id="COG1572">
    <property type="taxonomic scope" value="Bacteria"/>
</dbReference>
<evidence type="ECO:0000313" key="1">
    <source>
        <dbReference type="EMBL" id="CDG81697.1"/>
    </source>
</evidence>
<dbReference type="RefSeq" id="WP_038489356.1">
    <property type="nucleotide sequence ID" value="NZ_BCTH01000029.1"/>
</dbReference>
<dbReference type="InterPro" id="IPR013783">
    <property type="entry name" value="Ig-like_fold"/>
</dbReference>
<dbReference type="Proteomes" id="UP000027604">
    <property type="component" value="Chromosome I"/>
</dbReference>
<protein>
    <recommendedName>
        <fullName evidence="3">CARDB domain-containing protein</fullName>
    </recommendedName>
</protein>
<dbReference type="HOGENOM" id="CLU_962335_0_0_4"/>